<evidence type="ECO:0000256" key="13">
    <source>
        <dbReference type="ARBA" id="ARBA00022685"/>
    </source>
</evidence>
<evidence type="ECO:0000256" key="11">
    <source>
        <dbReference type="ARBA" id="ARBA00022581"/>
    </source>
</evidence>
<evidence type="ECO:0000256" key="4">
    <source>
        <dbReference type="ARBA" id="ARBA00004563"/>
    </source>
</evidence>
<dbReference type="SUPFAM" id="SSF56502">
    <property type="entry name" value="gp120 core"/>
    <property type="match status" value="2"/>
</dbReference>
<comment type="domain">
    <text evidence="32">The membrane proximal external region (MPER) present in gp41 is a tryptophan-rich region recognized by the antibodies 2F5, Z13, and 4E10. MPER seems to play a role in fusion.</text>
</comment>
<evidence type="ECO:0000259" key="35">
    <source>
        <dbReference type="Pfam" id="PF00516"/>
    </source>
</evidence>
<evidence type="ECO:0000256" key="19">
    <source>
        <dbReference type="ARBA" id="ARBA00022870"/>
    </source>
</evidence>
<comment type="PTM">
    <text evidence="32">Palmitoylation of the transmembrane protein and of Env polyprotein (prior to its proteolytic cleavage) is essential for their association with host cell membrane lipid rafts. Palmitoylation is therefore required for envelope trafficking to classical lipid rafts, but not for viral replication.</text>
</comment>
<dbReference type="FunFam" id="1.20.5.490:FF:000001">
    <property type="entry name" value="Envelope glycoprotein gp160"/>
    <property type="match status" value="1"/>
</dbReference>
<comment type="miscellaneous">
    <text evidence="32">Inhibitors targeting HIV-1 viral envelope proteins are used as antiretroviral drugs. Attachment of virions to the cell surface via non-specific interactions and CD4 binding can be blocked by inhibitors that include cyanovirin-N, cyclotriazadisulfonamide analogs, PRO 2000, TNX 355 and PRO 542. In addition, BMS 806 can block CD4-induced conformational changes. Env interactions with the coreceptor molecules can be targeted by CCR5 antagonists including SCH-D, maraviroc (UK 427857) and aplaviroc (GW 873140), and the CXCR4 antagonist AMD 070. Fusion of viral and cellular membranes can be inhibited by peptides such as enfuvirtide and tifuvirtide (T 1249). Resistance to inhibitors associated with mutations in Env are observed. Most of the time, single mutations confer only a modest reduction in drug susceptibility. Combination of several mutations is usually required to develop a high-level drug resistance.</text>
</comment>
<feature type="chain" id="PRO_5023263372" description="Envelope glycoprotein gp160" evidence="32">
    <location>
        <begin position="32"/>
        <end position="853"/>
    </location>
</feature>
<dbReference type="SUPFAM" id="SSF58069">
    <property type="entry name" value="Virus ectodomain"/>
    <property type="match status" value="1"/>
</dbReference>
<comment type="PTM">
    <text evidence="32">Specific enzymatic cleavages in vivo yield mature proteins. Envelope glycoproteins are synthesized as a inactive precursor that is heavily N-glycosylated and processed likely by host cell furin in the Golgi to yield the mature SU and TM proteins. The cleavage site between SU and TM requires the minimal sequence [KR]-X-[KR]-R. About 2 of the 9 disulfide bonds of gp41 are reduced by P4HB/PDI, following binding to CD4 receptor.</text>
</comment>
<keyword evidence="25 32" id="KW-0472">Membrane</keyword>
<dbReference type="HAMAP" id="MF_04083">
    <property type="entry name" value="HIV_ENV"/>
    <property type="match status" value="1"/>
</dbReference>
<dbReference type="EMBL" id="MG196436">
    <property type="protein sequence ID" value="AVK71571.1"/>
    <property type="molecule type" value="Genomic_DNA"/>
</dbReference>
<keyword evidence="27 32" id="KW-1015">Disulfide bond</keyword>
<keyword evidence="29 32" id="KW-0899">Viral immunoevasion</keyword>
<dbReference type="GO" id="GO:0019031">
    <property type="term" value="C:viral envelope"/>
    <property type="evidence" value="ECO:0007669"/>
    <property type="project" value="UniProtKB-KW"/>
</dbReference>
<feature type="domain" description="Retroviral envelope protein GP41-like" evidence="36">
    <location>
        <begin position="527"/>
        <end position="716"/>
    </location>
</feature>
<evidence type="ECO:0000256" key="33">
    <source>
        <dbReference type="RuleBase" id="RU363095"/>
    </source>
</evidence>
<evidence type="ECO:0000256" key="9">
    <source>
        <dbReference type="ARBA" id="ARBA00022511"/>
    </source>
</evidence>
<keyword evidence="14 32" id="KW-0812">Transmembrane</keyword>
<keyword evidence="19 32" id="KW-1043">Host membrane</keyword>
<feature type="region of interest" description="MPER; binding to GalCer" evidence="32">
    <location>
        <begin position="659"/>
        <end position="680"/>
    </location>
</feature>
<keyword evidence="16 32" id="KW-0732">Signal</keyword>
<evidence type="ECO:0000259" key="36">
    <source>
        <dbReference type="Pfam" id="PF00517"/>
    </source>
</evidence>
<evidence type="ECO:0000256" key="25">
    <source>
        <dbReference type="ARBA" id="ARBA00023136"/>
    </source>
</evidence>
<evidence type="ECO:0000256" key="32">
    <source>
        <dbReference type="HAMAP-Rule" id="MF_04083"/>
    </source>
</evidence>
<evidence type="ECO:0000256" key="23">
    <source>
        <dbReference type="ARBA" id="ARBA00023046"/>
    </source>
</evidence>
<dbReference type="InterPro" id="IPR000328">
    <property type="entry name" value="GP41-like"/>
</dbReference>
<dbReference type="GO" id="GO:0075512">
    <property type="term" value="P:clathrin-dependent endocytosis of virus by host cell"/>
    <property type="evidence" value="ECO:0007669"/>
    <property type="project" value="UniProtKB-UniRule"/>
</dbReference>
<evidence type="ECO:0000256" key="8">
    <source>
        <dbReference type="ARBA" id="ARBA00022510"/>
    </source>
</evidence>
<evidence type="ECO:0000256" key="12">
    <source>
        <dbReference type="ARBA" id="ARBA00022595"/>
    </source>
</evidence>
<keyword evidence="30 32" id="KW-0449">Lipoprotein</keyword>
<evidence type="ECO:0000256" key="30">
    <source>
        <dbReference type="ARBA" id="ARBA00023288"/>
    </source>
</evidence>
<keyword evidence="18 32" id="KW-0946">Virion</keyword>
<dbReference type="Gene3D" id="2.170.40.20">
    <property type="entry name" value="Human immunodeficiency virus 1, Gp160, envelope glycoprotein"/>
    <property type="match status" value="2"/>
</dbReference>
<dbReference type="InterPro" id="IPR037527">
    <property type="entry name" value="Gp160"/>
</dbReference>
<evidence type="ECO:0000313" key="37">
    <source>
        <dbReference type="EMBL" id="AVK71571.1"/>
    </source>
</evidence>
<feature type="transmembrane region" description="Helical" evidence="33">
    <location>
        <begin position="12"/>
        <end position="35"/>
    </location>
</feature>
<comment type="subcellular location">
    <subcellularLocation>
        <location evidence="3">Host cell membrane</location>
        <topology evidence="3">Peripheral membrane protein</topology>
    </subcellularLocation>
    <subcellularLocation>
        <location evidence="1">Host cell membrane</location>
        <topology evidence="1">Single-pass type I membrane protein</topology>
    </subcellularLocation>
    <subcellularLocation>
        <location evidence="2">Host endosome membrane</location>
        <topology evidence="2">Peripheral membrane protein</topology>
    </subcellularLocation>
    <subcellularLocation>
        <location evidence="5">Host endosome membrane</location>
        <topology evidence="5">Single-pass type I membrane protein</topology>
    </subcellularLocation>
    <subcellularLocation>
        <location evidence="6">Virion membrane</location>
        <topology evidence="6">Peripheral membrane protein</topology>
    </subcellularLocation>
    <subcellularLocation>
        <location evidence="4">Virion membrane</location>
        <topology evidence="4">Single-pass type I membrane protein</topology>
    </subcellularLocation>
</comment>
<evidence type="ECO:0000256" key="21">
    <source>
        <dbReference type="ARBA" id="ARBA00022890"/>
    </source>
</evidence>
<dbReference type="Pfam" id="PF00517">
    <property type="entry name" value="GP41"/>
    <property type="match status" value="1"/>
</dbReference>
<comment type="caution">
    <text evidence="32 33">Lacks conserved residue(s) required for the propagation of feature annotation.</text>
</comment>
<comment type="similarity">
    <text evidence="32">Belongs to the HIV-1 env protein family.</text>
</comment>
<evidence type="ECO:0000256" key="6">
    <source>
        <dbReference type="ARBA" id="ARBA00004650"/>
    </source>
</evidence>
<protein>
    <recommendedName>
        <fullName evidence="32">Envelope glycoprotein gp160</fullName>
    </recommendedName>
    <alternativeName>
        <fullName evidence="32">Env polyprotein</fullName>
    </alternativeName>
    <component>
        <recommendedName>
            <fullName evidence="32">Surface protein gp120</fullName>
            <shortName evidence="32">SU</shortName>
        </recommendedName>
        <alternativeName>
            <fullName evidence="32">Glycoprotein 120</fullName>
            <shortName evidence="32">gp120</shortName>
        </alternativeName>
    </component>
    <component>
        <recommendedName>
            <fullName evidence="32">Transmembrane protein gp41</fullName>
            <shortName evidence="32">TM</shortName>
        </recommendedName>
        <alternativeName>
            <fullName evidence="32">Glycoprotein 41</fullName>
            <shortName evidence="32">gp41</shortName>
        </alternativeName>
    </component>
</protein>
<dbReference type="GO" id="GO:1903911">
    <property type="term" value="P:positive regulation of receptor clustering"/>
    <property type="evidence" value="ECO:0007669"/>
    <property type="project" value="UniProtKB-UniRule"/>
</dbReference>
<evidence type="ECO:0000256" key="31">
    <source>
        <dbReference type="ARBA" id="ARBA00023296"/>
    </source>
</evidence>
<feature type="coiled-coil region" evidence="32">
    <location>
        <begin position="630"/>
        <end position="664"/>
    </location>
</feature>
<dbReference type="GO" id="GO:0020002">
    <property type="term" value="C:host cell plasma membrane"/>
    <property type="evidence" value="ECO:0007669"/>
    <property type="project" value="UniProtKB-SubCell"/>
</dbReference>
<keyword evidence="28 32" id="KW-0325">Glycoprotein</keyword>
<dbReference type="GO" id="GO:0044175">
    <property type="term" value="C:host cell endosome membrane"/>
    <property type="evidence" value="ECO:0007669"/>
    <property type="project" value="UniProtKB-SubCell"/>
</dbReference>
<comment type="domain">
    <text evidence="32 33">The 17 amino acids long immunosuppressive region is present in many retroviral envelope proteins. Synthetic peptides derived from this relatively conserved sequence inhibit immune function in vitro and in vivo.</text>
</comment>
<feature type="region of interest" description="Immunosuppression" evidence="32">
    <location>
        <begin position="571"/>
        <end position="589"/>
    </location>
</feature>
<feature type="lipid moiety-binding region" description="S-palmitoyl cysteine; by host" evidence="32">
    <location>
        <position position="761"/>
    </location>
</feature>
<comment type="function">
    <text evidence="32">Surface protein gp120: Attaches the virus to the host lymphoid cell by binding to the primary receptor CD4. This interaction induces a structural rearrangement creating a high affinity binding site for a chemokine coreceptor like CXCR4 and/or CCR5. Acts as a ligand for CD209/DC-SIGN and CLEC4M/DC-SIGNR, which are respectively found on dendritic cells (DCs), and on endothelial cells of liver sinusoids and lymph node sinuses. These interactions allow capture of viral particles at mucosal surfaces by these cells and subsequent transmission to permissive cells. HIV subverts the migration properties of dendritic cells to gain access to CD4+ T-cells in lymph nodes. Virus transmission to permissive T-cells occurs either in trans (without DCs infection, through viral capture and transmission), or in cis (following DCs productive infection, through the usual CD4-gp120 interaction), thereby inducing a robust infection. In trans infection, bound virions remain infectious over days and it is proposed that they are not degraded, but protected in non-lysosomal acidic organelles within the DCs close to the cell membrane thus contributing to the viral infectious potential during DCs' migration from the periphery to the lymphoid tissues. On arrival at lymphoid tissues, intact virions recycle back to DCs' cell surface allowing virus transmission to CD4+ T-cells.</text>
</comment>
<evidence type="ECO:0000256" key="14">
    <source>
        <dbReference type="ARBA" id="ARBA00022692"/>
    </source>
</evidence>
<feature type="region of interest" description="CD4-binding loop" evidence="32">
    <location>
        <begin position="362"/>
        <end position="372"/>
    </location>
</feature>
<comment type="domain">
    <text evidence="32">The CD4-binding region is targeted by the antibody b12.</text>
</comment>
<dbReference type="Gene3D" id="1.20.5.490">
    <property type="entry name" value="Single helix bin"/>
    <property type="match status" value="1"/>
</dbReference>
<accession>A0A2P1DTG9</accession>
<evidence type="ECO:0000256" key="10">
    <source>
        <dbReference type="ARBA" id="ARBA00022570"/>
    </source>
</evidence>
<evidence type="ECO:0000256" key="18">
    <source>
        <dbReference type="ARBA" id="ARBA00022844"/>
    </source>
</evidence>
<feature type="disulfide bond" evidence="32">
    <location>
        <begin position="228"/>
        <end position="239"/>
    </location>
</feature>
<keyword evidence="22 32" id="KW-1133">Transmembrane helix</keyword>
<dbReference type="GO" id="GO:0005198">
    <property type="term" value="F:structural molecule activity"/>
    <property type="evidence" value="ECO:0007669"/>
    <property type="project" value="UniProtKB-UniRule"/>
</dbReference>
<dbReference type="Gene3D" id="1.10.287.210">
    <property type="match status" value="1"/>
</dbReference>
<dbReference type="FunFam" id="1.10.287.210:FF:000001">
    <property type="entry name" value="Envelope glycoprotein gp160"/>
    <property type="match status" value="1"/>
</dbReference>
<keyword evidence="8 32" id="KW-1170">Fusion of virus membrane with host endosomal membrane</keyword>
<feature type="disulfide bond" evidence="32">
    <location>
        <begin position="53"/>
        <end position="73"/>
    </location>
</feature>
<feature type="disulfide bond" evidence="32">
    <location>
        <begin position="130"/>
        <end position="156"/>
    </location>
</feature>
<evidence type="ECO:0000256" key="1">
    <source>
        <dbReference type="ARBA" id="ARBA00004402"/>
    </source>
</evidence>
<organismHost>
    <name type="scientific">Homo sapiens</name>
    <name type="common">Human</name>
    <dbReference type="NCBI Taxonomy" id="9606"/>
</organismHost>
<keyword evidence="15 32" id="KW-0053">Apoptosis</keyword>
<dbReference type="GO" id="GO:0019062">
    <property type="term" value="P:virion attachment to host cell"/>
    <property type="evidence" value="ECO:0007669"/>
    <property type="project" value="UniProtKB-UniRule"/>
</dbReference>
<feature type="topological domain" description="Cytoplasmic" evidence="32">
    <location>
        <begin position="703"/>
        <end position="853"/>
    </location>
</feature>
<evidence type="ECO:0000256" key="15">
    <source>
        <dbReference type="ARBA" id="ARBA00022703"/>
    </source>
</evidence>
<feature type="disulfide bond" evidence="32">
    <location>
        <begin position="218"/>
        <end position="247"/>
    </location>
</feature>
<feature type="region of interest" description="Disordered" evidence="34">
    <location>
        <begin position="716"/>
        <end position="740"/>
    </location>
</feature>
<sequence length="853" mass="96613">MRVMGTRKNCQQWWKGGILLLGILMICSTAGNWWVTVYYGVPVWKEATTTLFCASDAKAYDTEAHNVWATHACVPTDPNPQEVFLVNVTENFNMWKNNMVDQMHEDIISLWDQSLKPCVELTPLCVTLNCIKPNATNPNATSHNETIIEKGEIKNCSFNITTNIGDKTHKNYALFYSIDIVPIDDNDTTSYRLMSCNTSIITQACPKTSFEPIPIHYCTPAGFAILKCRDEEFNGTGPCKNVSTVQCTHGIRPVVSTQLLLNGSLAEKEIVIRSENFTDNAKTIIIQLKEPVGINCTRPHNNTRKSINMGPGRTLYATGEIIGDIRQAHCNISGEQWNKTLSQIVKKLREQFENKTIVFKQSSGGDPEIVMHSFNCGGEFFYCNSTQLFNSTWTSIEGPNSTETNGTITLPCRIRQIINKWQQVGKAIYAPPIKGQIRCSSNITGLLLTRDGGHNNNSNESEIFRPGGGDMRDNWRSELYKYKVVRIEPVGIAPTKAKRRVVQREKRAVGTIGAMFLGFLGAAGSTMGAASLTLTVQARQLLSGIVQQQNNLLKAIEAQQHLLQLTVWGIKQLQARVLAVERYLKDQQLLGIWGCSGKLICTTAVPWNSSWSRKNVNYIWDNMTWMQWEKEIDNYTEIIYTLLEESQNQQEKNEQELLELDKWASLWSWFEISSWLWYIKIFIMIVGGLIGLRIIFAVISIVKRVRQGYSPLSLQTLLPTQRGPDRPEGTEEEGGERDRERSVRLVSGFLPIIWDDLRSLCLFSYHRLRDLLLIVTRTVGLLGRRGWEALKYLGNLLQYWSQELKNSAISLFNATAIAVAEGTDRIIEIVQRTCRAILNIPRRIRQGLERAWL</sequence>
<comment type="subunit">
    <text evidence="32">The mature envelope protein (Env) consists of a homotrimer of non-covalently associated gp120-gp41 heterodimers. The resulting complex protrudes from the virus surface as a spike. There seems to be as few as 10 spikes on the average virion. Surface protein gp120 interacts with host CD4, CCR5 and CXCR4. Gp120 also interacts with the C-type lectins CD209/DC-SIGN and CLEC4M/DC-SIGNR (collectively referred to as DC-SIGN(R)). Gp120 and gp41 interact with GalCer. Gp120 interacts with host ITGA4/ITGB7 complex; on CD4+ T-cells, this interaction results in rapid activation of integrin ITGAL/LFA-1, which facilitates efficient cell-to-cell spreading of HIV-1. Gp120 interacts with cell-associated heparan sulfate; this interaction increases virus infectivity on permissive cells and may be involved in infection of CD4- cells.</text>
</comment>
<dbReference type="GO" id="GO:0019064">
    <property type="term" value="P:fusion of virus membrane with host plasma membrane"/>
    <property type="evidence" value="ECO:0007669"/>
    <property type="project" value="UniProtKB-UniRule"/>
</dbReference>
<dbReference type="GO" id="GO:0019082">
    <property type="term" value="P:viral protein processing"/>
    <property type="evidence" value="ECO:0007669"/>
    <property type="project" value="UniProtKB-UniRule"/>
</dbReference>
<keyword evidence="11 32" id="KW-0945">Host-virus interaction</keyword>
<feature type="region of interest" description="V1" evidence="32">
    <location>
        <begin position="130"/>
        <end position="155"/>
    </location>
</feature>
<evidence type="ECO:0000256" key="3">
    <source>
        <dbReference type="ARBA" id="ARBA00004505"/>
    </source>
</evidence>
<keyword evidence="31 32" id="KW-1160">Virus entry into host cell</keyword>
<dbReference type="FunFam" id="2.170.40.20:FF:000003">
    <property type="entry name" value="Envelope glycoprotein gp160"/>
    <property type="match status" value="1"/>
</dbReference>
<organism evidence="37">
    <name type="scientific">Human immunodeficiency virus type 1</name>
    <name type="common">HIV-1</name>
    <dbReference type="NCBI Taxonomy" id="11676"/>
    <lineage>
        <taxon>Viruses</taxon>
        <taxon>Riboviria</taxon>
        <taxon>Pararnavirae</taxon>
        <taxon>Artverviricota</taxon>
        <taxon>Revtraviricetes</taxon>
        <taxon>Ortervirales</taxon>
        <taxon>Retroviridae</taxon>
        <taxon>Orthoretrovirinae</taxon>
        <taxon>Lentivirus</taxon>
        <taxon>Lentivirus humimdef1</taxon>
    </lineage>
</organism>
<keyword evidence="9 32" id="KW-1032">Host cell membrane</keyword>
<dbReference type="InterPro" id="IPR036377">
    <property type="entry name" value="Gp120_core_sf"/>
</dbReference>
<feature type="domain" description="Human immunodeficiency virus 1 envelope glycoprotein Gp120" evidence="35">
    <location>
        <begin position="34"/>
        <end position="507"/>
    </location>
</feature>
<evidence type="ECO:0000256" key="20">
    <source>
        <dbReference type="ARBA" id="ARBA00022879"/>
    </source>
</evidence>
<comment type="subcellular location">
    <molecule>Transmembrane protein gp41</molecule>
    <subcellularLocation>
        <location evidence="32">Virion membrane</location>
        <topology evidence="32">Single-pass type I membrane protein</topology>
    </subcellularLocation>
    <subcellularLocation>
        <location evidence="32">Host cell membrane</location>
        <topology evidence="32">Single-pass type I membrane protein</topology>
    </subcellularLocation>
    <subcellularLocation>
        <location evidence="32">Host endosome membrane</location>
        <topology evidence="32">Single-pass type I membrane protein</topology>
    </subcellularLocation>
    <text evidence="32">It is probably concentrated at the site of budding and incorporated into the virions possibly by contacts between the cytoplasmic tail of Env and the N-terminus of Gag.</text>
</comment>
<evidence type="ECO:0000256" key="5">
    <source>
        <dbReference type="ARBA" id="ARBA00004578"/>
    </source>
</evidence>
<feature type="disulfide bond" evidence="32">
    <location>
        <begin position="595"/>
        <end position="601"/>
    </location>
</feature>
<dbReference type="GO" id="GO:1903908">
    <property type="term" value="P:positive regulation of plasma membrane raft polarization"/>
    <property type="evidence" value="ECO:0007669"/>
    <property type="project" value="UniProtKB-UniRule"/>
</dbReference>
<evidence type="ECO:0000256" key="7">
    <source>
        <dbReference type="ARBA" id="ARBA00022506"/>
    </source>
</evidence>
<keyword evidence="20 32" id="KW-0261">Viral envelope protein</keyword>
<dbReference type="GO" id="GO:0052031">
    <property type="term" value="P:symbiont-mediated perturbation of host defense response"/>
    <property type="evidence" value="ECO:0007669"/>
    <property type="project" value="UniProtKB-UniRule"/>
</dbReference>
<dbReference type="GO" id="GO:0055036">
    <property type="term" value="C:virion membrane"/>
    <property type="evidence" value="ECO:0007669"/>
    <property type="project" value="UniProtKB-SubCell"/>
</dbReference>
<evidence type="ECO:0000256" key="2">
    <source>
        <dbReference type="ARBA" id="ARBA00004433"/>
    </source>
</evidence>
<reference evidence="37" key="1">
    <citation type="submission" date="2017-10" db="EMBL/GenBank/DDBJ databases">
        <title>Clonally expanded CD4 T cells with a unique gene signature contribute to persistence of the HIV-1 latent reservoir.</title>
        <authorList>
            <person name="Cohn L.B."/>
            <person name="da Silva I.T."/>
            <person name="Valieris R."/>
            <person name="Huang A.S."/>
            <person name="Lorenzi J.C."/>
            <person name="Cohen Y.Z."/>
            <person name="Pai J.A."/>
            <person name="Butler A.L."/>
            <person name="Caskey M."/>
            <person name="Jankovic M."/>
            <person name="Nussenzweig M.C."/>
        </authorList>
    </citation>
    <scope>NUCLEOTIDE SEQUENCE</scope>
    <source>
        <strain evidence="37">603_D14_D_P1_C11</strain>
    </source>
</reference>
<evidence type="ECO:0000256" key="27">
    <source>
        <dbReference type="ARBA" id="ARBA00023157"/>
    </source>
</evidence>
<dbReference type="GO" id="GO:0039654">
    <property type="term" value="P:fusion of virus membrane with host endosome membrane"/>
    <property type="evidence" value="ECO:0007669"/>
    <property type="project" value="UniProtKB-UniRule"/>
</dbReference>
<evidence type="ECO:0000256" key="16">
    <source>
        <dbReference type="ARBA" id="ARBA00022729"/>
    </source>
</evidence>
<evidence type="ECO:0000256" key="17">
    <source>
        <dbReference type="ARBA" id="ARBA00022804"/>
    </source>
</evidence>
<keyword evidence="17 32" id="KW-1161">Viral attachment to host cell</keyword>
<comment type="domain">
    <text evidence="32">The YXXL motif is involved in determining the exact site of viral release at the surface of infected mononuclear cells and promotes endocytosis. YXXL and di-leucine endocytosis motifs interact directly or indirectly with the clathrin adapter complexes, opperate independently, and their activities are not additive.</text>
</comment>
<comment type="PTM">
    <text evidence="32">Highly glycosylated by host. The high number of glycan on the protein is reffered to as 'glycan shield' because it contributes to hide protein sequence from adaptive immune system.</text>
</comment>
<evidence type="ECO:0000256" key="24">
    <source>
        <dbReference type="ARBA" id="ARBA00023054"/>
    </source>
</evidence>
<comment type="domain">
    <text evidence="32">Some of the most genetically diverse regions of the viral genome are present in Env. They are called variable regions 1 through 5 (V1 through V5). Coreceptor usage of gp120 is determined mainly by the primary structure of the third variable region (V3) in the outer domain of gp120. The sequence of V3 determines which coreceptor, CCR5 and/or CXCR4 (corresponding to R5/macrophage, X4/T cell and R5X4/T cell and macrophage tropism), is used to trigger the fusion potential of the Env complex, and hence which cells the virus can infect. Binding to CCR5 involves a region adjacent in addition to V3.</text>
</comment>
<comment type="function">
    <text evidence="32">Transmembrane protein gp41: Acts as a class I viral fusion protein. Under the current model, the protein has at least 3 conformational states: pre-fusion native state, pre-hairpin intermediate state, and post-fusion hairpin state. During fusion of viral and target intracellular membranes, the coiled coil regions (heptad repeats) assume a trimer-of-hairpins structure, positioning the fusion peptide in close proximity to the C-terminal region of the ectodomain. The formation of this structure appears to drive apposition and subsequent fusion of viral and target cell membranes. Complete fusion occurs in host cell endosomes and is dynamin-dependent, however some lipid transfer might occur at the plasma membrane. The virus undergoes clathrin-dependent internalization long before endosomal fusion, thus minimizing the surface exposure of conserved viral epitopes during fusion and reducing the efficacy of inhibitors targeting these epitopes. Membranes fusion leads to delivery of the nucleocapsid into the cytoplasm.</text>
</comment>
<name>A0A2P1DTG9_HV1</name>
<comment type="function">
    <text evidence="32">Envelope glycoprotein gp160: Oligomerizes in the host endoplasmic reticulum into predominantly trimers. In a second time, gp160 transits in the host Golgi, where glycosylation is completed. The precursor is then proteolytically cleaved in the trans-Golgi and thereby activated by cellular furin or furin-like proteases to produce gp120 and gp41.</text>
</comment>
<evidence type="ECO:0000256" key="29">
    <source>
        <dbReference type="ARBA" id="ARBA00023280"/>
    </source>
</evidence>
<feature type="site" description="Cleavage; by host furin" evidence="32">
    <location>
        <begin position="507"/>
        <end position="508"/>
    </location>
</feature>
<evidence type="ECO:0000256" key="28">
    <source>
        <dbReference type="ARBA" id="ARBA00023180"/>
    </source>
</evidence>
<dbReference type="GO" id="GO:0016020">
    <property type="term" value="C:membrane"/>
    <property type="evidence" value="ECO:0007669"/>
    <property type="project" value="UniProtKB-UniRule"/>
</dbReference>
<evidence type="ECO:0000256" key="34">
    <source>
        <dbReference type="SAM" id="MobiDB-lite"/>
    </source>
</evidence>
<keyword evidence="21 32" id="KW-1164">Virus endocytosis by host</keyword>
<dbReference type="CDD" id="cd09909">
    <property type="entry name" value="HIV-1-like_HR1-HR2"/>
    <property type="match status" value="1"/>
</dbReference>
<keyword evidence="23 32" id="KW-1039">Host endosome</keyword>
<keyword evidence="10 32" id="KW-1165">Clathrin-mediated endocytosis of virus by host</keyword>
<dbReference type="InterPro" id="IPR000777">
    <property type="entry name" value="HIV1_Gp120"/>
</dbReference>
<keyword evidence="26 32" id="KW-0564">Palmitate</keyword>
<feature type="chain" id="PRO_5023263373" description="Transmembrane protein gp41" evidence="32">
    <location>
        <begin position="508"/>
        <end position="853"/>
    </location>
</feature>
<proteinExistence type="inferred from homology"/>
<feature type="lipid moiety-binding region" description="S-palmitoyl cysteine; by host" evidence="32">
    <location>
        <position position="834"/>
    </location>
</feature>
<keyword evidence="7 32" id="KW-1168">Fusion of virus membrane with host membrane</keyword>
<evidence type="ECO:0000256" key="22">
    <source>
        <dbReference type="ARBA" id="ARBA00022989"/>
    </source>
</evidence>
<keyword evidence="24 32" id="KW-0175">Coiled coil</keyword>
<keyword evidence="13 32" id="KW-0165">Cleavage on pair of basic residues</keyword>
<evidence type="ECO:0000256" key="26">
    <source>
        <dbReference type="ARBA" id="ARBA00023139"/>
    </source>
</evidence>
<gene>
    <name evidence="32 37" type="primary">env</name>
</gene>
<dbReference type="Pfam" id="PF00516">
    <property type="entry name" value="GP120"/>
    <property type="match status" value="1"/>
</dbReference>
<comment type="miscellaneous">
    <text evidence="32">HIV-1 lineages are divided in three main groups, M (for Major), O (for Outlier), and N (for New, or Non-M, Non-O). The vast majority of strains found worldwide belong to the group M. Group O seems to be endemic to and largely confined to Cameroon and neighboring countries in West Central Africa, where these viruses represent a small minority of HIV-1 strains. The group N is represented by a limited number of isolates from Cameroonian persons. The group M is further subdivided in 9 clades or subtypes (A to D, F to H, J and K).</text>
</comment>
<keyword evidence="12 32" id="KW-1162">Viral penetration into host cytoplasm</keyword>
<feature type="short sequence motif" description="YXXL motif; contains endocytosis signal" evidence="32">
    <location>
        <begin position="709"/>
        <end position="712"/>
    </location>
</feature>
<comment type="subcellular location">
    <molecule>Surface protein gp120</molecule>
    <subcellularLocation>
        <location evidence="32">Virion membrane</location>
        <topology evidence="32">Peripheral membrane protein</topology>
    </subcellularLocation>
    <subcellularLocation>
        <location evidence="32">Host cell membrane</location>
        <topology evidence="32">Peripheral membrane protein</topology>
    </subcellularLocation>
    <subcellularLocation>
        <location evidence="32">Host endosome membrane</location>
        <topology evidence="32">Single-pass type I membrane protein</topology>
    </subcellularLocation>
    <text evidence="32">The surface protein is not anchored to the viral envelope, but associates with the extravirion surface through its binding to TM. It is probably concentrated at the site of budding and incorporated into the virions possibly by contacts between the cytoplasmic tail of Env and the N-terminus of Gag.</text>
</comment>
<dbReference type="FunFam" id="2.170.40.20:FF:000004">
    <property type="entry name" value="Envelope glycoprotein gp160"/>
    <property type="match status" value="1"/>
</dbReference>
<feature type="transmembrane region" description="Helical" evidence="33">
    <location>
        <begin position="675"/>
        <end position="702"/>
    </location>
</feature>